<dbReference type="InterPro" id="IPR005829">
    <property type="entry name" value="Sugar_transporter_CS"/>
</dbReference>
<dbReference type="SUPFAM" id="SSF103473">
    <property type="entry name" value="MFS general substrate transporter"/>
    <property type="match status" value="1"/>
</dbReference>
<evidence type="ECO:0000256" key="4">
    <source>
        <dbReference type="ARBA" id="ARBA00023136"/>
    </source>
</evidence>
<comment type="caution">
    <text evidence="7">The sequence shown here is derived from an EMBL/GenBank/DDBJ whole genome shotgun (WGS) entry which is preliminary data.</text>
</comment>
<comment type="subcellular location">
    <subcellularLocation>
        <location evidence="1">Cell membrane</location>
        <topology evidence="1">Multi-pass membrane protein</topology>
    </subcellularLocation>
</comment>
<reference evidence="7 8" key="1">
    <citation type="submission" date="2020-08" db="EMBL/GenBank/DDBJ databases">
        <title>A Genomic Blueprint of the Chicken Gut Microbiome.</title>
        <authorList>
            <person name="Gilroy R."/>
            <person name="Ravi A."/>
            <person name="Getino M."/>
            <person name="Pursley I."/>
            <person name="Horton D.L."/>
            <person name="Alikhan N.-F."/>
            <person name="Baker D."/>
            <person name="Gharbi K."/>
            <person name="Hall N."/>
            <person name="Watson M."/>
            <person name="Adriaenssens E.M."/>
            <person name="Foster-Nyarko E."/>
            <person name="Jarju S."/>
            <person name="Secka A."/>
            <person name="Antonio M."/>
            <person name="Oren A."/>
            <person name="Chaudhuri R."/>
            <person name="La Ragione R.M."/>
            <person name="Hildebrand F."/>
            <person name="Pallen M.J."/>
        </authorList>
    </citation>
    <scope>NUCLEOTIDE SEQUENCE [LARGE SCALE GENOMIC DNA]</scope>
    <source>
        <strain evidence="7 8">Sa1YVA5</strain>
    </source>
</reference>
<dbReference type="PROSITE" id="PS00217">
    <property type="entry name" value="SUGAR_TRANSPORT_2"/>
    <property type="match status" value="1"/>
</dbReference>
<dbReference type="InterPro" id="IPR011701">
    <property type="entry name" value="MFS"/>
</dbReference>
<feature type="transmembrane region" description="Helical" evidence="5">
    <location>
        <begin position="374"/>
        <end position="397"/>
    </location>
</feature>
<dbReference type="GO" id="GO:0005886">
    <property type="term" value="C:plasma membrane"/>
    <property type="evidence" value="ECO:0007669"/>
    <property type="project" value="UniProtKB-SubCell"/>
</dbReference>
<organism evidence="7 8">
    <name type="scientific">Corynebacterium gallinarum</name>
    <dbReference type="NCBI Taxonomy" id="2762214"/>
    <lineage>
        <taxon>Bacteria</taxon>
        <taxon>Bacillati</taxon>
        <taxon>Actinomycetota</taxon>
        <taxon>Actinomycetes</taxon>
        <taxon>Mycobacteriales</taxon>
        <taxon>Corynebacteriaceae</taxon>
        <taxon>Corynebacterium</taxon>
    </lineage>
</organism>
<evidence type="ECO:0000256" key="2">
    <source>
        <dbReference type="ARBA" id="ARBA00022692"/>
    </source>
</evidence>
<feature type="transmembrane region" description="Helical" evidence="5">
    <location>
        <begin position="55"/>
        <end position="73"/>
    </location>
</feature>
<dbReference type="RefSeq" id="WP_191733451.1">
    <property type="nucleotide sequence ID" value="NZ_JACSPR010000004.1"/>
</dbReference>
<feature type="transmembrane region" description="Helical" evidence="5">
    <location>
        <begin position="251"/>
        <end position="270"/>
    </location>
</feature>
<gene>
    <name evidence="7" type="ORF">H9627_07890</name>
</gene>
<dbReference type="PANTHER" id="PTHR23508:SF10">
    <property type="entry name" value="CARBOXYLIC ACID TRANSPORTER PROTEIN HOMOLOG"/>
    <property type="match status" value="1"/>
</dbReference>
<dbReference type="Proteomes" id="UP000650224">
    <property type="component" value="Unassembled WGS sequence"/>
</dbReference>
<dbReference type="GO" id="GO:0046943">
    <property type="term" value="F:carboxylic acid transmembrane transporter activity"/>
    <property type="evidence" value="ECO:0007669"/>
    <property type="project" value="TreeGrafter"/>
</dbReference>
<dbReference type="Pfam" id="PF07690">
    <property type="entry name" value="MFS_1"/>
    <property type="match status" value="1"/>
</dbReference>
<feature type="transmembrane region" description="Helical" evidence="5">
    <location>
        <begin position="142"/>
        <end position="162"/>
    </location>
</feature>
<feature type="transmembrane region" description="Helical" evidence="5">
    <location>
        <begin position="174"/>
        <end position="193"/>
    </location>
</feature>
<evidence type="ECO:0000313" key="7">
    <source>
        <dbReference type="EMBL" id="MBD8030243.1"/>
    </source>
</evidence>
<feature type="transmembrane region" description="Helical" evidence="5">
    <location>
        <begin position="85"/>
        <end position="104"/>
    </location>
</feature>
<keyword evidence="4 5" id="KW-0472">Membrane</keyword>
<feature type="domain" description="Major facilitator superfamily (MFS) profile" evidence="6">
    <location>
        <begin position="19"/>
        <end position="429"/>
    </location>
</feature>
<sequence>MDIKTLIDTRAMTRYQWFIIAIATFLNAMDGYDILAMAFTATSVAAEFELSGSQLGLLISLGFIGMGIGSLSFGPLGDRLGRRPILLAALALDGIGLLWSGVAGSATELGIARLLTGIGVGGVLTVVTVITSEYSNKRNRGMAISIYAAGYGVGATLGGLLAAQLIPTTGWREVFLAGAVLSALGIAAVWAFIPESFDYLRTRGDLSRARQIAVRLGIRDEVMFPSAPNTPNTPRRGLPAVLGPAFLRNTLRLWGAFALITIGFQVASSWTPKLLEDAGMSAQQSIVGGLLLTLGGSFGSLIYGWLTTRFNAQATLIAFSLGSAVLLVGFISSIPLPALAFALGVLTGMLLNGCIAGLYSIAPQIYPAGMRTTGVGVALGVGRVGAILAPLGVGVLIDAGISPLHIYLTVGCIMILGATALRGITLPRETTVVMAKPALVEK</sequence>
<proteinExistence type="predicted"/>
<feature type="transmembrane region" description="Helical" evidence="5">
    <location>
        <begin position="340"/>
        <end position="362"/>
    </location>
</feature>
<evidence type="ECO:0000256" key="3">
    <source>
        <dbReference type="ARBA" id="ARBA00022989"/>
    </source>
</evidence>
<evidence type="ECO:0000313" key="8">
    <source>
        <dbReference type="Proteomes" id="UP000650224"/>
    </source>
</evidence>
<evidence type="ECO:0000259" key="6">
    <source>
        <dbReference type="PROSITE" id="PS50850"/>
    </source>
</evidence>
<feature type="transmembrane region" description="Helical" evidence="5">
    <location>
        <begin position="15"/>
        <end position="35"/>
    </location>
</feature>
<keyword evidence="2 5" id="KW-0812">Transmembrane</keyword>
<feature type="transmembrane region" description="Helical" evidence="5">
    <location>
        <begin position="316"/>
        <end position="334"/>
    </location>
</feature>
<name>A0A8I0LFN4_9CORY</name>
<feature type="transmembrane region" description="Helical" evidence="5">
    <location>
        <begin position="282"/>
        <end position="304"/>
    </location>
</feature>
<dbReference type="PROSITE" id="PS50850">
    <property type="entry name" value="MFS"/>
    <property type="match status" value="1"/>
</dbReference>
<protein>
    <submittedName>
        <fullName evidence="7">MFS transporter</fullName>
    </submittedName>
</protein>
<feature type="transmembrane region" description="Helical" evidence="5">
    <location>
        <begin position="403"/>
        <end position="421"/>
    </location>
</feature>
<keyword evidence="8" id="KW-1185">Reference proteome</keyword>
<dbReference type="EMBL" id="JACSPR010000004">
    <property type="protein sequence ID" value="MBD8030243.1"/>
    <property type="molecule type" value="Genomic_DNA"/>
</dbReference>
<dbReference type="PANTHER" id="PTHR23508">
    <property type="entry name" value="CARBOXYLIC ACID TRANSPORTER PROTEIN HOMOLOG"/>
    <property type="match status" value="1"/>
</dbReference>
<evidence type="ECO:0000256" key="5">
    <source>
        <dbReference type="SAM" id="Phobius"/>
    </source>
</evidence>
<accession>A0A8I0LFN4</accession>
<evidence type="ECO:0000256" key="1">
    <source>
        <dbReference type="ARBA" id="ARBA00004651"/>
    </source>
</evidence>
<keyword evidence="3 5" id="KW-1133">Transmembrane helix</keyword>
<feature type="transmembrane region" description="Helical" evidence="5">
    <location>
        <begin position="110"/>
        <end position="130"/>
    </location>
</feature>
<dbReference type="Gene3D" id="1.20.1250.20">
    <property type="entry name" value="MFS general substrate transporter like domains"/>
    <property type="match status" value="1"/>
</dbReference>
<dbReference type="CDD" id="cd17365">
    <property type="entry name" value="MFS_PcaK_like"/>
    <property type="match status" value="1"/>
</dbReference>
<dbReference type="InterPro" id="IPR036259">
    <property type="entry name" value="MFS_trans_sf"/>
</dbReference>
<dbReference type="AlphaFoldDB" id="A0A8I0LFN4"/>
<dbReference type="InterPro" id="IPR020846">
    <property type="entry name" value="MFS_dom"/>
</dbReference>